<feature type="region of interest" description="Disordered" evidence="1">
    <location>
        <begin position="1"/>
        <end position="22"/>
    </location>
</feature>
<dbReference type="Pfam" id="PF09995">
    <property type="entry name" value="MPAB_Lcp_cat"/>
    <property type="match status" value="1"/>
</dbReference>
<dbReference type="GO" id="GO:0016491">
    <property type="term" value="F:oxidoreductase activity"/>
    <property type="evidence" value="ECO:0007669"/>
    <property type="project" value="InterPro"/>
</dbReference>
<dbReference type="PANTHER" id="PTHR36151:SF3">
    <property type="entry name" value="ER-BOUND OXYGENASE MPAB_MPAB'_RUBBER OXYGENASE CATALYTIC DOMAIN-CONTAINING PROTEIN"/>
    <property type="match status" value="1"/>
</dbReference>
<evidence type="ECO:0000313" key="4">
    <source>
        <dbReference type="Proteomes" id="UP000247591"/>
    </source>
</evidence>
<dbReference type="RefSeq" id="WP_110469887.1">
    <property type="nucleotide sequence ID" value="NZ_QJSP01000006.1"/>
</dbReference>
<dbReference type="EMBL" id="QJSP01000006">
    <property type="protein sequence ID" value="PYE17572.1"/>
    <property type="molecule type" value="Genomic_DNA"/>
</dbReference>
<dbReference type="Proteomes" id="UP000247591">
    <property type="component" value="Unassembled WGS sequence"/>
</dbReference>
<feature type="domain" description="ER-bound oxygenase mpaB/mpaB'/Rubber oxygenase catalytic" evidence="2">
    <location>
        <begin position="28"/>
        <end position="261"/>
    </location>
</feature>
<dbReference type="InterPro" id="IPR018713">
    <property type="entry name" value="MPAB/Lcp_cat_dom"/>
</dbReference>
<dbReference type="OrthoDB" id="3456672at2"/>
<gene>
    <name evidence="3" type="ORF">DFR67_106276</name>
</gene>
<dbReference type="PANTHER" id="PTHR36151">
    <property type="entry name" value="BLR2777 PROTEIN"/>
    <property type="match status" value="1"/>
</dbReference>
<evidence type="ECO:0000259" key="2">
    <source>
        <dbReference type="Pfam" id="PF09995"/>
    </source>
</evidence>
<accession>A0A318RJ76</accession>
<comment type="caution">
    <text evidence="3">The sequence shown here is derived from an EMBL/GenBank/DDBJ whole genome shotgun (WGS) entry which is preliminary data.</text>
</comment>
<reference evidence="3 4" key="1">
    <citation type="submission" date="2018-06" db="EMBL/GenBank/DDBJ databases">
        <title>Genomic Encyclopedia of Type Strains, Phase IV (KMG-IV): sequencing the most valuable type-strain genomes for metagenomic binning, comparative biology and taxonomic classification.</title>
        <authorList>
            <person name="Goeker M."/>
        </authorList>
    </citation>
    <scope>NUCLEOTIDE SEQUENCE [LARGE SCALE GENOMIC DNA]</scope>
    <source>
        <strain evidence="3 4">DSM 45521</strain>
    </source>
</reference>
<evidence type="ECO:0000256" key="1">
    <source>
        <dbReference type="SAM" id="MobiDB-lite"/>
    </source>
</evidence>
<protein>
    <submittedName>
        <fullName evidence="3">Uncharacterized protein (DUF2236 family)</fullName>
    </submittedName>
</protein>
<sequence length="339" mass="39239">MTDVHEPDQIAQPQPTEPAPLGPDSVTWKFFGGWHGMLIGLWSGSMQNMHPKLGAAVWEHSDFFRERWQRLNRSLYPIIGVVFDGTTDTGREVRDYHREIKGAMPDGSRYHALDPDVFYWAHATFWYGNIRCAEVFGPPITEAEKRALFAESRTWYSMYGVSTRPCPDTYEEFLEYWDHMCRNVLEDHPAVRTVLDISELPPPPWLAGLPGPVWKVMIKPTEKFFTWLTVGLYHPAVREMMGFEWSEKDERRFRRFGAAVNTFMHTLPERYRKHPRCRDAWDRLAGTVPTEAPLLETPTRNLPPEDVRGESVHYCPVTTARRANLPWQSNATGECPVPH</sequence>
<proteinExistence type="predicted"/>
<organism evidence="3 4">
    <name type="scientific">Williamsia limnetica</name>
    <dbReference type="NCBI Taxonomy" id="882452"/>
    <lineage>
        <taxon>Bacteria</taxon>
        <taxon>Bacillati</taxon>
        <taxon>Actinomycetota</taxon>
        <taxon>Actinomycetes</taxon>
        <taxon>Mycobacteriales</taxon>
        <taxon>Nocardiaceae</taxon>
        <taxon>Williamsia</taxon>
    </lineage>
</organism>
<dbReference type="AlphaFoldDB" id="A0A318RJ76"/>
<name>A0A318RJ76_WILLI</name>
<evidence type="ECO:0000313" key="3">
    <source>
        <dbReference type="EMBL" id="PYE17572.1"/>
    </source>
</evidence>
<keyword evidence="4" id="KW-1185">Reference proteome</keyword>